<evidence type="ECO:0008006" key="5">
    <source>
        <dbReference type="Google" id="ProtNLM"/>
    </source>
</evidence>
<feature type="compositionally biased region" description="Low complexity" evidence="2">
    <location>
        <begin position="137"/>
        <end position="171"/>
    </location>
</feature>
<protein>
    <recommendedName>
        <fullName evidence="5">Pilus assembly protein PilO</fullName>
    </recommendedName>
</protein>
<name>A0A542SLU9_9MICO</name>
<dbReference type="Gene3D" id="3.30.70.60">
    <property type="match status" value="1"/>
</dbReference>
<feature type="region of interest" description="Disordered" evidence="2">
    <location>
        <begin position="130"/>
        <end position="171"/>
    </location>
</feature>
<gene>
    <name evidence="3" type="ORF">FB389_0236</name>
</gene>
<reference evidence="3 4" key="1">
    <citation type="submission" date="2019-06" db="EMBL/GenBank/DDBJ databases">
        <title>Sequencing the genomes of 1000 actinobacteria strains.</title>
        <authorList>
            <person name="Klenk H.-P."/>
        </authorList>
    </citation>
    <scope>NUCLEOTIDE SEQUENCE [LARGE SCALE GENOMIC DNA]</scope>
    <source>
        <strain evidence="3 4">DSM 10596</strain>
    </source>
</reference>
<dbReference type="InterPro" id="IPR014717">
    <property type="entry name" value="Transl_elong_EF1B/ribsomal_bS6"/>
</dbReference>
<dbReference type="RefSeq" id="WP_142110992.1">
    <property type="nucleotide sequence ID" value="NZ_BAAATB010000003.1"/>
</dbReference>
<feature type="coiled-coil region" evidence="1">
    <location>
        <begin position="39"/>
        <end position="83"/>
    </location>
</feature>
<sequence length="278" mass="29166">MSPKAANKARMMTIAAVFISLILALVGGMLGVKPLWESASEANEQAADQESRNDQAQVEVNRLKAQFAKIDDYKALLEELRVQVPTTKQTQEFQRQFSDMADDHNVSVTSIAFSDASLVKVTNKEVADAAVSKPAEADGASSDAESSGSDAASSTDTSSGGSADATTSSESDGGKIAFSNFYVVPVKIDVVGSYSDVLELLRSVQTSEKRILLVSKLSGSTSADTAGKSSGGDLGLTIEGQLSVLVDPNSSQQSPEDENVEKEKLPSTDGKSPMTSSK</sequence>
<evidence type="ECO:0000313" key="3">
    <source>
        <dbReference type="EMBL" id="TQK75606.1"/>
    </source>
</evidence>
<evidence type="ECO:0000256" key="2">
    <source>
        <dbReference type="SAM" id="MobiDB-lite"/>
    </source>
</evidence>
<organism evidence="3 4">
    <name type="scientific">Rarobacter incanus</name>
    <dbReference type="NCBI Taxonomy" id="153494"/>
    <lineage>
        <taxon>Bacteria</taxon>
        <taxon>Bacillati</taxon>
        <taxon>Actinomycetota</taxon>
        <taxon>Actinomycetes</taxon>
        <taxon>Micrococcales</taxon>
        <taxon>Rarobacteraceae</taxon>
        <taxon>Rarobacter</taxon>
    </lineage>
</organism>
<dbReference type="AlphaFoldDB" id="A0A542SLU9"/>
<dbReference type="OrthoDB" id="5149329at2"/>
<accession>A0A542SLU9</accession>
<keyword evidence="4" id="KW-1185">Reference proteome</keyword>
<keyword evidence="1" id="KW-0175">Coiled coil</keyword>
<comment type="caution">
    <text evidence="3">The sequence shown here is derived from an EMBL/GenBank/DDBJ whole genome shotgun (WGS) entry which is preliminary data.</text>
</comment>
<proteinExistence type="predicted"/>
<dbReference type="Proteomes" id="UP000316181">
    <property type="component" value="Unassembled WGS sequence"/>
</dbReference>
<feature type="region of interest" description="Disordered" evidence="2">
    <location>
        <begin position="247"/>
        <end position="278"/>
    </location>
</feature>
<dbReference type="EMBL" id="VFNV01000001">
    <property type="protein sequence ID" value="TQK75606.1"/>
    <property type="molecule type" value="Genomic_DNA"/>
</dbReference>
<evidence type="ECO:0000256" key="1">
    <source>
        <dbReference type="SAM" id="Coils"/>
    </source>
</evidence>
<evidence type="ECO:0000313" key="4">
    <source>
        <dbReference type="Proteomes" id="UP000316181"/>
    </source>
</evidence>
<feature type="compositionally biased region" description="Polar residues" evidence="2">
    <location>
        <begin position="269"/>
        <end position="278"/>
    </location>
</feature>